<protein>
    <recommendedName>
        <fullName evidence="1">Pyrroloquinoline quinone-dependent pyranose dehydrogenase beta-propeller domain-containing protein</fullName>
    </recommendedName>
</protein>
<name>A0A1C7MSZ3_GRIFR</name>
<accession>A0A1C7MSZ3</accession>
<evidence type="ECO:0000313" key="2">
    <source>
        <dbReference type="EMBL" id="OBZ79991.1"/>
    </source>
</evidence>
<sequence length="431" mass="45850">MRPCDANDPTFPYPPPIVASGWHFQHLTSSLVHPRMIEFDSKGTLLVLDVGVGIVGLRARQDPSTRCWEASEKVSVVNDTTLTHGLALGKDGHSIYASSDTSVFRWTYDAVASLAFDMQTIVTGMSHDNGTRTLLIPSHNPHLLLVQTGTRIGADGTLPVVSTGQNQIKAFDLTTVKAGEPFDFLKDGAVLAYGLRNAVAVGEDSLGAIWSLENGANPLFRAGVDITADEPAEEMNYHGTLAGLDIISPRPASDFGFPACSTAWNVSDIPLNTGLRVDDQFFATSTNITAIPILLESPVGAPEGTVIKANDAFCLHNTTRPILPLQPHLAPLDIKFLPDGNALFTSHGSTEAGPGVPLNGYKVALIFGSSGFPIIGDGRGKIEDVLINQHDNQGCPDACFRPAGIALHPTQSNAVFVSADSTGDIFVLSRY</sequence>
<dbReference type="Pfam" id="PF22807">
    <property type="entry name" value="TrAA12"/>
    <property type="match status" value="1"/>
</dbReference>
<dbReference type="InterPro" id="IPR054539">
    <property type="entry name" value="Beta-prop_PDH"/>
</dbReference>
<evidence type="ECO:0000259" key="1">
    <source>
        <dbReference type="Pfam" id="PF22807"/>
    </source>
</evidence>
<dbReference type="EMBL" id="LUGG01000001">
    <property type="protein sequence ID" value="OBZ79991.1"/>
    <property type="molecule type" value="Genomic_DNA"/>
</dbReference>
<dbReference type="InterPro" id="IPR011042">
    <property type="entry name" value="6-blade_b-propeller_TolB-like"/>
</dbReference>
<dbReference type="OrthoDB" id="507128at2759"/>
<reference evidence="2 3" key="1">
    <citation type="submission" date="2016-03" db="EMBL/GenBank/DDBJ databases">
        <title>Whole genome sequencing of Grifola frondosa 9006-11.</title>
        <authorList>
            <person name="Min B."/>
            <person name="Park H."/>
            <person name="Kim J.-G."/>
            <person name="Cho H."/>
            <person name="Oh Y.-L."/>
            <person name="Kong W.-S."/>
            <person name="Choi I.-G."/>
        </authorList>
    </citation>
    <scope>NUCLEOTIDE SEQUENCE [LARGE SCALE GENOMIC DNA]</scope>
    <source>
        <strain evidence="2 3">9006-11</strain>
    </source>
</reference>
<comment type="caution">
    <text evidence="2">The sequence shown here is derived from an EMBL/GenBank/DDBJ whole genome shotgun (WGS) entry which is preliminary data.</text>
</comment>
<dbReference type="Proteomes" id="UP000092993">
    <property type="component" value="Unassembled WGS sequence"/>
</dbReference>
<dbReference type="AlphaFoldDB" id="A0A1C7MSZ3"/>
<keyword evidence="3" id="KW-1185">Reference proteome</keyword>
<dbReference type="SUPFAM" id="SSF50952">
    <property type="entry name" value="Soluble quinoprotein glucose dehydrogenase"/>
    <property type="match status" value="1"/>
</dbReference>
<dbReference type="Gene3D" id="2.120.10.30">
    <property type="entry name" value="TolB, C-terminal domain"/>
    <property type="match status" value="1"/>
</dbReference>
<feature type="domain" description="Pyrroloquinoline quinone-dependent pyranose dehydrogenase beta-propeller" evidence="1">
    <location>
        <begin position="17"/>
        <end position="430"/>
    </location>
</feature>
<dbReference type="OMA" id="EINHHWT"/>
<organism evidence="2 3">
    <name type="scientific">Grifola frondosa</name>
    <name type="common">Maitake</name>
    <name type="synonym">Polyporus frondosus</name>
    <dbReference type="NCBI Taxonomy" id="5627"/>
    <lineage>
        <taxon>Eukaryota</taxon>
        <taxon>Fungi</taxon>
        <taxon>Dikarya</taxon>
        <taxon>Basidiomycota</taxon>
        <taxon>Agaricomycotina</taxon>
        <taxon>Agaricomycetes</taxon>
        <taxon>Polyporales</taxon>
        <taxon>Grifolaceae</taxon>
        <taxon>Grifola</taxon>
    </lineage>
</organism>
<evidence type="ECO:0000313" key="3">
    <source>
        <dbReference type="Proteomes" id="UP000092993"/>
    </source>
</evidence>
<proteinExistence type="predicted"/>
<dbReference type="InterPro" id="IPR011041">
    <property type="entry name" value="Quinoprot_gluc/sorb_DH_b-prop"/>
</dbReference>
<dbReference type="STRING" id="5627.A0A1C7MSZ3"/>
<gene>
    <name evidence="2" type="ORF">A0H81_00440</name>
</gene>